<reference evidence="1 2" key="1">
    <citation type="submission" date="2014-02" db="EMBL/GenBank/DDBJ databases">
        <title>Transposable element dynamics among asymbiotic and ectomycorrhizal Amanita fungi.</title>
        <authorList>
            <consortium name="DOE Joint Genome Institute"/>
            <person name="Hess J."/>
            <person name="Skrede I."/>
            <person name="Wolfe B."/>
            <person name="LaButti K."/>
            <person name="Ohm R.A."/>
            <person name="Grigoriev I.V."/>
            <person name="Pringle A."/>
        </authorList>
    </citation>
    <scope>NUCLEOTIDE SEQUENCE [LARGE SCALE GENOMIC DNA]</scope>
    <source>
        <strain evidence="1 2">SKay4041</strain>
    </source>
</reference>
<protein>
    <submittedName>
        <fullName evidence="1">Uncharacterized protein</fullName>
    </submittedName>
</protein>
<accession>A0A2A9NFC0</accession>
<dbReference type="Proteomes" id="UP000242287">
    <property type="component" value="Unassembled WGS sequence"/>
</dbReference>
<gene>
    <name evidence="1" type="ORF">AMATHDRAFT_68664</name>
</gene>
<organism evidence="1 2">
    <name type="scientific">Amanita thiersii Skay4041</name>
    <dbReference type="NCBI Taxonomy" id="703135"/>
    <lineage>
        <taxon>Eukaryota</taxon>
        <taxon>Fungi</taxon>
        <taxon>Dikarya</taxon>
        <taxon>Basidiomycota</taxon>
        <taxon>Agaricomycotina</taxon>
        <taxon>Agaricomycetes</taxon>
        <taxon>Agaricomycetidae</taxon>
        <taxon>Agaricales</taxon>
        <taxon>Pluteineae</taxon>
        <taxon>Amanitaceae</taxon>
        <taxon>Amanita</taxon>
    </lineage>
</organism>
<dbReference type="EMBL" id="KZ302145">
    <property type="protein sequence ID" value="PFH46957.1"/>
    <property type="molecule type" value="Genomic_DNA"/>
</dbReference>
<name>A0A2A9NFC0_9AGAR</name>
<keyword evidence="2" id="KW-1185">Reference proteome</keyword>
<evidence type="ECO:0000313" key="2">
    <source>
        <dbReference type="Proteomes" id="UP000242287"/>
    </source>
</evidence>
<proteinExistence type="predicted"/>
<sequence length="53" mass="5930">MYRVYSTSNVVDRAVDCECSIGSVLGYPLHSLMGFIQPESLSRNFTAADLTWQ</sequence>
<evidence type="ECO:0000313" key="1">
    <source>
        <dbReference type="EMBL" id="PFH46957.1"/>
    </source>
</evidence>
<dbReference type="AlphaFoldDB" id="A0A2A9NFC0"/>